<name>A0A4U7KN73_9BASI</name>
<dbReference type="InterPro" id="IPR017774">
    <property type="entry name" value="Bicupin_oxalate_deCO2ase/Oxase"/>
</dbReference>
<evidence type="ECO:0000259" key="6">
    <source>
        <dbReference type="SMART" id="SM00835"/>
    </source>
</evidence>
<dbReference type="GO" id="GO:0033609">
    <property type="term" value="P:oxalate metabolic process"/>
    <property type="evidence" value="ECO:0007669"/>
    <property type="project" value="InterPro"/>
</dbReference>
<feature type="binding site" evidence="3">
    <location>
        <position position="350"/>
    </location>
    <ligand>
        <name>Mn(2+)</name>
        <dbReference type="ChEBI" id="CHEBI:29035"/>
        <label>2</label>
    </ligand>
</feature>
<keyword evidence="8" id="KW-1185">Reference proteome</keyword>
<feature type="compositionally biased region" description="Polar residues" evidence="4">
    <location>
        <begin position="79"/>
        <end position="97"/>
    </location>
</feature>
<dbReference type="PANTHER" id="PTHR35848:SF9">
    <property type="entry name" value="SLL1358 PROTEIN"/>
    <property type="match status" value="1"/>
</dbReference>
<feature type="binding site" evidence="3">
    <location>
        <position position="161"/>
    </location>
    <ligand>
        <name>Mn(2+)</name>
        <dbReference type="ChEBI" id="CHEBI:29035"/>
        <label>1</label>
    </ligand>
</feature>
<evidence type="ECO:0000256" key="5">
    <source>
        <dbReference type="SAM" id="SignalP"/>
    </source>
</evidence>
<evidence type="ECO:0000313" key="8">
    <source>
        <dbReference type="Proteomes" id="UP000306050"/>
    </source>
</evidence>
<dbReference type="Pfam" id="PF00190">
    <property type="entry name" value="Cupin_1"/>
    <property type="match status" value="2"/>
</dbReference>
<dbReference type="NCBIfam" id="TIGR03404">
    <property type="entry name" value="bicupin_oxalic"/>
    <property type="match status" value="1"/>
</dbReference>
<dbReference type="OrthoDB" id="10263073at2759"/>
<feature type="binding site" evidence="3">
    <location>
        <position position="204"/>
    </location>
    <ligand>
        <name>Mn(2+)</name>
        <dbReference type="ChEBI" id="CHEBI:29035"/>
        <label>1</label>
    </ligand>
</feature>
<dbReference type="Gene3D" id="2.60.120.10">
    <property type="entry name" value="Jelly Rolls"/>
    <property type="match status" value="2"/>
</dbReference>
<dbReference type="EMBL" id="SRRM01000021">
    <property type="protein sequence ID" value="TKY85297.1"/>
    <property type="molecule type" value="Genomic_DNA"/>
</dbReference>
<dbReference type="PANTHER" id="PTHR35848">
    <property type="entry name" value="OXALATE-BINDING PROTEIN"/>
    <property type="match status" value="1"/>
</dbReference>
<keyword evidence="5" id="KW-0732">Signal</keyword>
<feature type="signal peptide" evidence="5">
    <location>
        <begin position="1"/>
        <end position="24"/>
    </location>
</feature>
<dbReference type="Proteomes" id="UP000306050">
    <property type="component" value="Chromosome SGRAM_8"/>
</dbReference>
<keyword evidence="3" id="KW-0464">Manganese</keyword>
<dbReference type="KEGG" id="sgra:EX895_006377"/>
<feature type="region of interest" description="Disordered" evidence="4">
    <location>
        <begin position="452"/>
        <end position="494"/>
    </location>
</feature>
<dbReference type="SUPFAM" id="SSF51182">
    <property type="entry name" value="RmlC-like cupins"/>
    <property type="match status" value="1"/>
</dbReference>
<dbReference type="GO" id="GO:0046872">
    <property type="term" value="F:metal ion binding"/>
    <property type="evidence" value="ECO:0007669"/>
    <property type="project" value="UniProtKB-KW"/>
</dbReference>
<feature type="region of interest" description="Disordered" evidence="4">
    <location>
        <begin position="78"/>
        <end position="106"/>
    </location>
</feature>
<dbReference type="AlphaFoldDB" id="A0A4U7KN73"/>
<dbReference type="RefSeq" id="XP_029737282.1">
    <property type="nucleotide sequence ID" value="XM_029886969.1"/>
</dbReference>
<dbReference type="InterPro" id="IPR011051">
    <property type="entry name" value="RmlC_Cupin_sf"/>
</dbReference>
<evidence type="ECO:0000256" key="3">
    <source>
        <dbReference type="PIRSR" id="PIRSR617774-2"/>
    </source>
</evidence>
<feature type="binding site" evidence="3">
    <location>
        <position position="165"/>
    </location>
    <ligand>
        <name>Mn(2+)</name>
        <dbReference type="ChEBI" id="CHEBI:29035"/>
        <label>1</label>
    </ligand>
</feature>
<feature type="binding site" evidence="3">
    <location>
        <position position="389"/>
    </location>
    <ligand>
        <name>Mn(2+)</name>
        <dbReference type="ChEBI" id="CHEBI:29035"/>
        <label>2</label>
    </ligand>
</feature>
<gene>
    <name evidence="7" type="ORF">EX895_006377</name>
</gene>
<sequence length="494" mass="54205">MRTSTNLSVILLAATAALVSQSSGAPIDPEQPWQQHIAKRVQQVASTYPVDYRSNVSDYSLFQIFQNQGELPQPMRGNIGSTNLGPDNTEISRQNPDTFAPPSTDHGTIPQAKWPFALSHNRLQTGGWARQQNVDVLPVATELAAVNMRLDKGAFREMHWHSAAEWAYVLEGTTRVAAVDPDGKNYVADVEAGNLWYFPAGTPHSLQGVSDNGTEFLLVFDDGSFSEDSTLLLTDWMAHIPREVIAKNFGQADLSTSAFDRFPSQELYIFPGQVDNSTNGTSAVDSPQGHRTEQPFTYDLNSQAVTQFNGGSVKVVDSSKFAVSKTIAAALVTIQPGAIRELHWHPNSPEWDYFIKGHARITIFAGQNNARTYDFQAGDTAYISEQNGHYIENIGDTDVQYLEIFKTDTYKDVSLSNWLALTPPNVVQAHLGFSNHDMDKLYSTFKTKDHVVTQQPSGPNAGNGNPVLPPAKSEQVAATGLHKRSSAGGKISFY</sequence>
<feature type="domain" description="Cupin type-1" evidence="6">
    <location>
        <begin position="298"/>
        <end position="439"/>
    </location>
</feature>
<dbReference type="GeneID" id="40729272"/>
<organism evidence="7 8">
    <name type="scientific">Sporisorium graminicola</name>
    <dbReference type="NCBI Taxonomy" id="280036"/>
    <lineage>
        <taxon>Eukaryota</taxon>
        <taxon>Fungi</taxon>
        <taxon>Dikarya</taxon>
        <taxon>Basidiomycota</taxon>
        <taxon>Ustilaginomycotina</taxon>
        <taxon>Ustilaginomycetes</taxon>
        <taxon>Ustilaginales</taxon>
        <taxon>Ustilaginaceae</taxon>
        <taxon>Sporisorium</taxon>
    </lineage>
</organism>
<evidence type="ECO:0000256" key="2">
    <source>
        <dbReference type="PIRSR" id="PIRSR617774-1"/>
    </source>
</evidence>
<feature type="chain" id="PRO_5020637485" description="Cupin type-1 domain-containing protein" evidence="5">
    <location>
        <begin position="25"/>
        <end position="494"/>
    </location>
</feature>
<evidence type="ECO:0000256" key="4">
    <source>
        <dbReference type="SAM" id="MobiDB-lite"/>
    </source>
</evidence>
<accession>A0A4U7KN73</accession>
<comment type="caution">
    <text evidence="7">The sequence shown here is derived from an EMBL/GenBank/DDBJ whole genome shotgun (WGS) entry which is preliminary data.</text>
</comment>
<feature type="binding site" evidence="3">
    <location>
        <position position="159"/>
    </location>
    <ligand>
        <name>Mn(2+)</name>
        <dbReference type="ChEBI" id="CHEBI:29035"/>
        <label>1</label>
    </ligand>
</feature>
<dbReference type="CDD" id="cd20304">
    <property type="entry name" value="cupin_OxDC_N"/>
    <property type="match status" value="1"/>
</dbReference>
<dbReference type="InterPro" id="IPR014710">
    <property type="entry name" value="RmlC-like_jellyroll"/>
</dbReference>
<dbReference type="InterPro" id="IPR051610">
    <property type="entry name" value="GPI/OXD"/>
</dbReference>
<reference evidence="7 8" key="1">
    <citation type="submission" date="2019-05" db="EMBL/GenBank/DDBJ databases">
        <title>Sporisorium graminicola CBS 10092 draft sequencing and annotation.</title>
        <authorList>
            <person name="Solano-Gonzalez S."/>
            <person name="Caddick M.X."/>
            <person name="Darby A."/>
        </authorList>
    </citation>
    <scope>NUCLEOTIDE SEQUENCE [LARGE SCALE GENOMIC DNA]</scope>
    <source>
        <strain evidence="7 8">CBS 10092</strain>
    </source>
</reference>
<feature type="compositionally biased region" description="Polar residues" evidence="4">
    <location>
        <begin position="452"/>
        <end position="463"/>
    </location>
</feature>
<dbReference type="InterPro" id="IPR006045">
    <property type="entry name" value="Cupin_1"/>
</dbReference>
<protein>
    <recommendedName>
        <fullName evidence="6">Cupin type-1 domain-containing protein</fullName>
    </recommendedName>
</protein>
<feature type="domain" description="Cupin type-1" evidence="6">
    <location>
        <begin position="116"/>
        <end position="260"/>
    </location>
</feature>
<dbReference type="CDD" id="cd20305">
    <property type="entry name" value="cupin_OxDC_C"/>
    <property type="match status" value="1"/>
</dbReference>
<feature type="binding site" evidence="3">
    <location>
        <position position="345"/>
    </location>
    <ligand>
        <name>Mn(2+)</name>
        <dbReference type="ChEBI" id="CHEBI:29035"/>
        <label>2</label>
    </ligand>
</feature>
<dbReference type="SMART" id="SM00835">
    <property type="entry name" value="Cupin_1"/>
    <property type="match status" value="2"/>
</dbReference>
<comment type="cofactor">
    <cofactor evidence="3">
        <name>Mn(2+)</name>
        <dbReference type="ChEBI" id="CHEBI:29035"/>
    </cofactor>
    <text evidence="3">Binds 2 manganese ions per subunit.</text>
</comment>
<evidence type="ECO:0000256" key="1">
    <source>
        <dbReference type="ARBA" id="ARBA00022723"/>
    </source>
</evidence>
<feature type="binding site" evidence="3">
    <location>
        <position position="343"/>
    </location>
    <ligand>
        <name>Mn(2+)</name>
        <dbReference type="ChEBI" id="CHEBI:29035"/>
        <label>2</label>
    </ligand>
</feature>
<feature type="active site" description="Proton donor" evidence="2">
    <location>
        <position position="403"/>
    </location>
</feature>
<evidence type="ECO:0000313" key="7">
    <source>
        <dbReference type="EMBL" id="TKY85297.1"/>
    </source>
</evidence>
<proteinExistence type="predicted"/>
<keyword evidence="1 3" id="KW-0479">Metal-binding</keyword>